<dbReference type="GO" id="GO:0006338">
    <property type="term" value="P:chromatin remodeling"/>
    <property type="evidence" value="ECO:0007669"/>
    <property type="project" value="InterPro"/>
</dbReference>
<feature type="repeat" description="WD" evidence="9">
    <location>
        <begin position="118"/>
        <end position="159"/>
    </location>
</feature>
<comment type="subcellular location">
    <subcellularLocation>
        <location evidence="1 10">Nucleus</location>
    </subcellularLocation>
</comment>
<dbReference type="InParanoid" id="E1ZGX3"/>
<evidence type="ECO:0000256" key="2">
    <source>
        <dbReference type="ARBA" id="ARBA00007306"/>
    </source>
</evidence>
<feature type="repeat" description="WD" evidence="9">
    <location>
        <begin position="60"/>
        <end position="92"/>
    </location>
</feature>
<evidence type="ECO:0000256" key="11">
    <source>
        <dbReference type="SAM" id="MobiDB-lite"/>
    </source>
</evidence>
<dbReference type="PANTHER" id="PTHR13831">
    <property type="entry name" value="MEMBER OF THE HIR1 FAMILY OF WD-REPEAT PROTEINS"/>
    <property type="match status" value="1"/>
</dbReference>
<dbReference type="OMA" id="WVTHDGY"/>
<proteinExistence type="inferred from homology"/>
<evidence type="ECO:0000256" key="9">
    <source>
        <dbReference type="PROSITE-ProRule" id="PRU00221"/>
    </source>
</evidence>
<dbReference type="eggNOG" id="KOG0973">
    <property type="taxonomic scope" value="Eukaryota"/>
</dbReference>
<evidence type="ECO:0000259" key="13">
    <source>
        <dbReference type="Pfam" id="PF24105"/>
    </source>
</evidence>
<keyword evidence="15" id="KW-1185">Reference proteome</keyword>
<dbReference type="GO" id="GO:0006355">
    <property type="term" value="P:regulation of DNA-templated transcription"/>
    <property type="evidence" value="ECO:0007669"/>
    <property type="project" value="InterPro"/>
</dbReference>
<evidence type="ECO:0000256" key="3">
    <source>
        <dbReference type="ARBA" id="ARBA00022574"/>
    </source>
</evidence>
<dbReference type="Pfam" id="PF24105">
    <property type="entry name" value="Beta-prop_CAF1B_HIR1"/>
    <property type="match status" value="1"/>
</dbReference>
<reference evidence="14 15" key="1">
    <citation type="journal article" date="2010" name="Plant Cell">
        <title>The Chlorella variabilis NC64A genome reveals adaptation to photosymbiosis, coevolution with viruses, and cryptic sex.</title>
        <authorList>
            <person name="Blanc G."/>
            <person name="Duncan G."/>
            <person name="Agarkova I."/>
            <person name="Borodovsky M."/>
            <person name="Gurnon J."/>
            <person name="Kuo A."/>
            <person name="Lindquist E."/>
            <person name="Lucas S."/>
            <person name="Pangilinan J."/>
            <person name="Polle J."/>
            <person name="Salamov A."/>
            <person name="Terry A."/>
            <person name="Yamada T."/>
            <person name="Dunigan D.D."/>
            <person name="Grigoriev I.V."/>
            <person name="Claverie J.M."/>
            <person name="Van Etten J.L."/>
        </authorList>
    </citation>
    <scope>NUCLEOTIDE SEQUENCE [LARGE SCALE GENOMIC DNA]</scope>
    <source>
        <strain evidence="14 15">NC64A</strain>
    </source>
</reference>
<keyword evidence="7 10" id="KW-0804">Transcription</keyword>
<dbReference type="GO" id="GO:0000785">
    <property type="term" value="C:chromatin"/>
    <property type="evidence" value="ECO:0007669"/>
    <property type="project" value="TreeGrafter"/>
</dbReference>
<dbReference type="GO" id="GO:0005634">
    <property type="term" value="C:nucleus"/>
    <property type="evidence" value="ECO:0007669"/>
    <property type="project" value="UniProtKB-SubCell"/>
</dbReference>
<evidence type="ECO:0000256" key="4">
    <source>
        <dbReference type="ARBA" id="ARBA00022737"/>
    </source>
</evidence>
<dbReference type="CDD" id="cd00200">
    <property type="entry name" value="WD40"/>
    <property type="match status" value="1"/>
</dbReference>
<feature type="region of interest" description="Disordered" evidence="11">
    <location>
        <begin position="459"/>
        <end position="522"/>
    </location>
</feature>
<dbReference type="AlphaFoldDB" id="E1ZGX3"/>
<evidence type="ECO:0000256" key="10">
    <source>
        <dbReference type="RuleBase" id="RU364014"/>
    </source>
</evidence>
<feature type="domain" description="CAF1B/HIR1 beta-propeller" evidence="13">
    <location>
        <begin position="22"/>
        <end position="195"/>
    </location>
</feature>
<evidence type="ECO:0000256" key="7">
    <source>
        <dbReference type="ARBA" id="ARBA00023163"/>
    </source>
</evidence>
<keyword evidence="8 10" id="KW-0539">Nucleus</keyword>
<dbReference type="PROSITE" id="PS00678">
    <property type="entry name" value="WD_REPEATS_1"/>
    <property type="match status" value="1"/>
</dbReference>
<feature type="domain" description="Protein HIRA-like C-terminal" evidence="12">
    <location>
        <begin position="675"/>
        <end position="729"/>
    </location>
</feature>
<evidence type="ECO:0000256" key="5">
    <source>
        <dbReference type="ARBA" id="ARBA00022853"/>
    </source>
</evidence>
<dbReference type="RefSeq" id="XP_005847117.1">
    <property type="nucleotide sequence ID" value="XM_005847055.1"/>
</dbReference>
<keyword evidence="5 10" id="KW-0156">Chromatin regulator</keyword>
<dbReference type="EMBL" id="GL433846">
    <property type="protein sequence ID" value="EFN55015.1"/>
    <property type="molecule type" value="Genomic_DNA"/>
</dbReference>
<dbReference type="OrthoDB" id="1741719at2759"/>
<dbReference type="SUPFAM" id="SSF50978">
    <property type="entry name" value="WD40 repeat-like"/>
    <property type="match status" value="1"/>
</dbReference>
<evidence type="ECO:0000256" key="6">
    <source>
        <dbReference type="ARBA" id="ARBA00023015"/>
    </source>
</evidence>
<dbReference type="InterPro" id="IPR019775">
    <property type="entry name" value="WD40_repeat_CS"/>
</dbReference>
<sequence length="782" mass="80860">MLVEKVPWCTHEGGVYTIHVQSTGLRFATGGADAQVKVWSMLPVVDVQQEKAGPLVLATLSDHTSTVNTVRFSKNGKYLASGSDDRMICIFEHKAGAGGATLGGGAASVENWRTRAVLRGHSNNVVDLGWSPDDARLASASIDNMVCIWDAASGQRLHTLDYHTSFVKGLAWDPVGTYLATQGALRPPRLLHFSTRMSWSPDGSFLATGNSYQGSSHAAVVIQRGRWNEDREHMLVSGHQGCVVSVGFNPRLFHLPKKGGAPGEVEEMLSSVFALGSQDKRVSVWAAARPTPLMVGKRFFRSQVTDLAWSPDGYTALAASSDGTVACFQFAASELGRPNTQQELDAIFQEIADQLALEAAAEAAAAGAAQGGAAAAVPPVPEPAAARQAAAAAAVPQAAAAQQRQQAAAVERALQPSAKQNMDALSARLGGMGGGEVQLGFDAPAAAEGAPVVRKRLAPEPIGRQPPDMHPHASAELMPPPPPRAAAVQQQEAKRPRPEPASGPGSGRAAPTSGRAAAPASGAAAAGGAPALAAPHIMLRGPEVPAEVVADLGAPPRLFEDPSAAAAEPRRQLRVTNRERPVAEGLASRVQAEVVCQQGREVVWSDTLRGAAVAACGTHNFAAVGLADGQLQLYSAAGRHLSAPLKLGEISSLQAEVLRAAIPRAALPGMQVRAAAAAATASRAHLEASLSTALALQSAGEYRRWLLAYARFLADQGDAGRLGEVCSSLLGAGHGGGQQQAGDVDMADAAAAAAAAAGPGGGDDAAAWQPTRREALRCTLFF</sequence>
<protein>
    <recommendedName>
        <fullName evidence="10">Protein HIRA</fullName>
    </recommendedName>
</protein>
<name>E1ZGX3_CHLVA</name>
<dbReference type="GO" id="GO:0000417">
    <property type="term" value="C:HIR complex"/>
    <property type="evidence" value="ECO:0007669"/>
    <property type="project" value="TreeGrafter"/>
</dbReference>
<evidence type="ECO:0000313" key="15">
    <source>
        <dbReference type="Proteomes" id="UP000008141"/>
    </source>
</evidence>
<keyword evidence="4 10" id="KW-0677">Repeat</keyword>
<organism evidence="15">
    <name type="scientific">Chlorella variabilis</name>
    <name type="common">Green alga</name>
    <dbReference type="NCBI Taxonomy" id="554065"/>
    <lineage>
        <taxon>Eukaryota</taxon>
        <taxon>Viridiplantae</taxon>
        <taxon>Chlorophyta</taxon>
        <taxon>core chlorophytes</taxon>
        <taxon>Trebouxiophyceae</taxon>
        <taxon>Chlorellales</taxon>
        <taxon>Chlorellaceae</taxon>
        <taxon>Chlorella clade</taxon>
        <taxon>Chlorella</taxon>
    </lineage>
</organism>
<comment type="function">
    <text evidence="10">Required for replication-independent chromatin assembly and for the periodic repression of histone gene transcription during the cell cycle.</text>
</comment>
<dbReference type="InterPro" id="IPR031120">
    <property type="entry name" value="HIR1-like"/>
</dbReference>
<dbReference type="Pfam" id="PF07569">
    <property type="entry name" value="Hira"/>
    <property type="match status" value="1"/>
</dbReference>
<accession>E1ZGX3</accession>
<dbReference type="KEGG" id="cvr:CHLNCDRAFT_134840"/>
<gene>
    <name evidence="14" type="ORF">CHLNCDRAFT_134840</name>
</gene>
<dbReference type="InterPro" id="IPR015943">
    <property type="entry name" value="WD40/YVTN_repeat-like_dom_sf"/>
</dbReference>
<evidence type="ECO:0000313" key="14">
    <source>
        <dbReference type="EMBL" id="EFN55015.1"/>
    </source>
</evidence>
<feature type="compositionally biased region" description="Low complexity" evidence="11">
    <location>
        <begin position="507"/>
        <end position="522"/>
    </location>
</feature>
<dbReference type="InterPro" id="IPR055410">
    <property type="entry name" value="Beta-prop_CAF1B_HIR1"/>
</dbReference>
<dbReference type="STRING" id="554065.E1ZGX3"/>
<dbReference type="Pfam" id="PF00400">
    <property type="entry name" value="WD40"/>
    <property type="match status" value="1"/>
</dbReference>
<evidence type="ECO:0000256" key="1">
    <source>
        <dbReference type="ARBA" id="ARBA00004123"/>
    </source>
</evidence>
<keyword evidence="3 9" id="KW-0853">WD repeat</keyword>
<dbReference type="FunCoup" id="E1ZGX3">
    <property type="interactions" value="1554"/>
</dbReference>
<dbReference type="GO" id="GO:0031491">
    <property type="term" value="F:nucleosome binding"/>
    <property type="evidence" value="ECO:0007669"/>
    <property type="project" value="TreeGrafter"/>
</dbReference>
<dbReference type="GeneID" id="17354370"/>
<dbReference type="InterPro" id="IPR001680">
    <property type="entry name" value="WD40_rpt"/>
</dbReference>
<evidence type="ECO:0000256" key="8">
    <source>
        <dbReference type="ARBA" id="ARBA00023242"/>
    </source>
</evidence>
<dbReference type="InterPro" id="IPR036322">
    <property type="entry name" value="WD40_repeat_dom_sf"/>
</dbReference>
<dbReference type="PROSITE" id="PS50294">
    <property type="entry name" value="WD_REPEATS_REGION"/>
    <property type="match status" value="2"/>
</dbReference>
<comment type="similarity">
    <text evidence="2 10">Belongs to the WD repeat HIR1 family.</text>
</comment>
<dbReference type="Gene3D" id="2.130.10.10">
    <property type="entry name" value="YVTN repeat-like/Quinoprotein amine dehydrogenase"/>
    <property type="match status" value="3"/>
</dbReference>
<dbReference type="GO" id="GO:0006351">
    <property type="term" value="P:DNA-templated transcription"/>
    <property type="evidence" value="ECO:0007669"/>
    <property type="project" value="InterPro"/>
</dbReference>
<dbReference type="SMART" id="SM00320">
    <property type="entry name" value="WD40"/>
    <property type="match status" value="6"/>
</dbReference>
<dbReference type="InterPro" id="IPR011494">
    <property type="entry name" value="HIRA-like_C"/>
</dbReference>
<keyword evidence="6 10" id="KW-0805">Transcription regulation</keyword>
<dbReference type="PROSITE" id="PS50082">
    <property type="entry name" value="WD_REPEATS_2"/>
    <property type="match status" value="3"/>
</dbReference>
<evidence type="ECO:0000259" key="12">
    <source>
        <dbReference type="Pfam" id="PF07569"/>
    </source>
</evidence>
<dbReference type="Proteomes" id="UP000008141">
    <property type="component" value="Unassembled WGS sequence"/>
</dbReference>
<dbReference type="PANTHER" id="PTHR13831:SF0">
    <property type="entry name" value="PROTEIN HIRA"/>
    <property type="match status" value="1"/>
</dbReference>
<keyword evidence="10" id="KW-0678">Repressor</keyword>
<feature type="repeat" description="WD" evidence="9">
    <location>
        <begin position="8"/>
        <end position="41"/>
    </location>
</feature>